<keyword evidence="5 8" id="KW-1133">Transmembrane helix</keyword>
<protein>
    <submittedName>
        <fullName evidence="9">Sodium Bile acid symporter family isoform 1</fullName>
    </submittedName>
</protein>
<dbReference type="HOGENOM" id="CLU_034788_1_2_1"/>
<feature type="transmembrane region" description="Helical" evidence="8">
    <location>
        <begin position="314"/>
        <end position="333"/>
    </location>
</feature>
<organism evidence="9 10">
    <name type="scientific">Theobroma cacao</name>
    <name type="common">Cacao</name>
    <name type="synonym">Cocoa</name>
    <dbReference type="NCBI Taxonomy" id="3641"/>
    <lineage>
        <taxon>Eukaryota</taxon>
        <taxon>Viridiplantae</taxon>
        <taxon>Streptophyta</taxon>
        <taxon>Embryophyta</taxon>
        <taxon>Tracheophyta</taxon>
        <taxon>Spermatophyta</taxon>
        <taxon>Magnoliopsida</taxon>
        <taxon>eudicotyledons</taxon>
        <taxon>Gunneridae</taxon>
        <taxon>Pentapetalae</taxon>
        <taxon>rosids</taxon>
        <taxon>malvids</taxon>
        <taxon>Malvales</taxon>
        <taxon>Malvaceae</taxon>
        <taxon>Byttnerioideae</taxon>
        <taxon>Theobroma</taxon>
    </lineage>
</organism>
<feature type="transmembrane region" description="Helical" evidence="8">
    <location>
        <begin position="280"/>
        <end position="302"/>
    </location>
</feature>
<keyword evidence="6 8" id="KW-0472">Membrane</keyword>
<evidence type="ECO:0000256" key="3">
    <source>
        <dbReference type="ARBA" id="ARBA00006528"/>
    </source>
</evidence>
<evidence type="ECO:0000256" key="5">
    <source>
        <dbReference type="ARBA" id="ARBA00022989"/>
    </source>
</evidence>
<dbReference type="STRING" id="3641.A0A061F927"/>
<dbReference type="Pfam" id="PF01758">
    <property type="entry name" value="SBF"/>
    <property type="match status" value="1"/>
</dbReference>
<feature type="transmembrane region" description="Helical" evidence="8">
    <location>
        <begin position="190"/>
        <end position="211"/>
    </location>
</feature>
<gene>
    <name evidence="9" type="ORF">TCM_032149</name>
</gene>
<dbReference type="AlphaFoldDB" id="A0A061F927"/>
<dbReference type="GO" id="GO:0009941">
    <property type="term" value="C:chloroplast envelope"/>
    <property type="evidence" value="ECO:0007669"/>
    <property type="project" value="UniProtKB-SubCell"/>
</dbReference>
<dbReference type="InterPro" id="IPR038770">
    <property type="entry name" value="Na+/solute_symporter_sf"/>
</dbReference>
<evidence type="ECO:0000256" key="6">
    <source>
        <dbReference type="ARBA" id="ARBA00023136"/>
    </source>
</evidence>
<dbReference type="PANTHER" id="PTHR10361:SF28">
    <property type="entry name" value="P3 PROTEIN-RELATED"/>
    <property type="match status" value="1"/>
</dbReference>
<dbReference type="Proteomes" id="UP000026915">
    <property type="component" value="Chromosome 7"/>
</dbReference>
<feature type="transmembrane region" description="Helical" evidence="8">
    <location>
        <begin position="250"/>
        <end position="274"/>
    </location>
</feature>
<feature type="transmembrane region" description="Helical" evidence="8">
    <location>
        <begin position="129"/>
        <end position="147"/>
    </location>
</feature>
<accession>A0A061F927</accession>
<dbReference type="InterPro" id="IPR004710">
    <property type="entry name" value="Bilac:Na_transpt"/>
</dbReference>
<dbReference type="EMBL" id="CM001885">
    <property type="protein sequence ID" value="EOY13546.1"/>
    <property type="molecule type" value="Genomic_DNA"/>
</dbReference>
<feature type="transmembrane region" description="Helical" evidence="8">
    <location>
        <begin position="159"/>
        <end position="178"/>
    </location>
</feature>
<keyword evidence="4 8" id="KW-0812">Transmembrane</keyword>
<comment type="similarity">
    <text evidence="3">Belongs to the bile acid:sodium symporter (BASS) (TC 2.A.28) family.</text>
</comment>
<dbReference type="InterPro" id="IPR002657">
    <property type="entry name" value="BilAc:Na_symport/Acr3"/>
</dbReference>
<dbReference type="InParanoid" id="A0A061F927"/>
<feature type="region of interest" description="Disordered" evidence="7">
    <location>
        <begin position="45"/>
        <end position="64"/>
    </location>
</feature>
<evidence type="ECO:0000313" key="10">
    <source>
        <dbReference type="Proteomes" id="UP000026915"/>
    </source>
</evidence>
<evidence type="ECO:0000256" key="4">
    <source>
        <dbReference type="ARBA" id="ARBA00022692"/>
    </source>
</evidence>
<dbReference type="OMA" id="NWVQPKW"/>
<feature type="transmembrane region" description="Helical" evidence="8">
    <location>
        <begin position="217"/>
        <end position="238"/>
    </location>
</feature>
<dbReference type="FunCoup" id="A0A061F927">
    <property type="interactions" value="382"/>
</dbReference>
<evidence type="ECO:0000256" key="7">
    <source>
        <dbReference type="SAM" id="MobiDB-lite"/>
    </source>
</evidence>
<keyword evidence="10" id="KW-1185">Reference proteome</keyword>
<evidence type="ECO:0000256" key="2">
    <source>
        <dbReference type="ARBA" id="ARBA00004141"/>
    </source>
</evidence>
<evidence type="ECO:0000313" key="9">
    <source>
        <dbReference type="EMBL" id="EOY13546.1"/>
    </source>
</evidence>
<reference evidence="9 10" key="1">
    <citation type="journal article" date="2013" name="Genome Biol.">
        <title>The genome sequence of the most widely cultivated cacao type and its use to identify candidate genes regulating pod color.</title>
        <authorList>
            <person name="Motamayor J.C."/>
            <person name="Mockaitis K."/>
            <person name="Schmutz J."/>
            <person name="Haiminen N."/>
            <person name="Iii D.L."/>
            <person name="Cornejo O."/>
            <person name="Findley S.D."/>
            <person name="Zheng P."/>
            <person name="Utro F."/>
            <person name="Royaert S."/>
            <person name="Saski C."/>
            <person name="Jenkins J."/>
            <person name="Podicheti R."/>
            <person name="Zhao M."/>
            <person name="Scheffler B.E."/>
            <person name="Stack J.C."/>
            <person name="Feltus F.A."/>
            <person name="Mustiga G.M."/>
            <person name="Amores F."/>
            <person name="Phillips W."/>
            <person name="Marelli J.P."/>
            <person name="May G.D."/>
            <person name="Shapiro H."/>
            <person name="Ma J."/>
            <person name="Bustamante C.D."/>
            <person name="Schnell R.J."/>
            <person name="Main D."/>
            <person name="Gilbert D."/>
            <person name="Parida L."/>
            <person name="Kuhn D.N."/>
        </authorList>
    </citation>
    <scope>NUCLEOTIDE SEQUENCE [LARGE SCALE GENOMIC DNA]</scope>
    <source>
        <strain evidence="10">cv. Matina 1-6</strain>
    </source>
</reference>
<dbReference type="Gramene" id="EOY13546">
    <property type="protein sequence ID" value="EOY13546"/>
    <property type="gene ID" value="TCM_032149"/>
</dbReference>
<dbReference type="eggNOG" id="KOG2718">
    <property type="taxonomic scope" value="Eukaryota"/>
</dbReference>
<feature type="transmembrane region" description="Helical" evidence="8">
    <location>
        <begin position="95"/>
        <end position="117"/>
    </location>
</feature>
<comment type="subcellular location">
    <subcellularLocation>
        <location evidence="2">Membrane</location>
        <topology evidence="2">Multi-pass membrane protein</topology>
    </subcellularLocation>
    <subcellularLocation>
        <location evidence="1">Plastid</location>
        <location evidence="1">Chloroplast envelope</location>
    </subcellularLocation>
</comment>
<evidence type="ECO:0000256" key="1">
    <source>
        <dbReference type="ARBA" id="ARBA00004119"/>
    </source>
</evidence>
<dbReference type="PANTHER" id="PTHR10361">
    <property type="entry name" value="SODIUM-BILE ACID COTRANSPORTER"/>
    <property type="match status" value="1"/>
</dbReference>
<feature type="transmembrane region" description="Helical" evidence="8">
    <location>
        <begin position="372"/>
        <end position="394"/>
    </location>
</feature>
<evidence type="ECO:0000256" key="8">
    <source>
        <dbReference type="SAM" id="Phobius"/>
    </source>
</evidence>
<sequence>MQSSLSCPQATTNFKFQLKSRTISTYEPPHQHLFISFPKPSNSSPFDLTLRSQSHEPPKRTATSLTSKRFQLQCSISSESYNLNNEKSFGDWVEWLGEVISTAFPIWVSLGCLFGLLKPTSFSWVTPRWNIFGLTLTMLGMGMTLTLDDLRGALAMPKELISGFVLQYSVMPLSGFLVSKLLNLPSHYAAGLILVGCCPGGTASNIVTYIARGNVALSVLMTAASTLSAVIMTPFLTAKLAGQYVAVDAAGLLISTLQVVLLPVLAGAFLNQYFQGLVKFVSPLMPPIAVGTVAILCGNAIAQSASAILASGQQVVLASSLLHASGFFFGYILSRVLGLEVASSRTISIEVGMQNSVLGLVLASQHFQNPLTAVPCAVSSVCHSIFGSILAGIWRRTVPKQKQE</sequence>
<proteinExistence type="inferred from homology"/>
<dbReference type="GO" id="GO:0016020">
    <property type="term" value="C:membrane"/>
    <property type="evidence" value="ECO:0007669"/>
    <property type="project" value="UniProtKB-SubCell"/>
</dbReference>
<dbReference type="Gene3D" id="1.20.1530.20">
    <property type="match status" value="1"/>
</dbReference>
<name>A0A061F927_THECC</name>